<evidence type="ECO:0000256" key="6">
    <source>
        <dbReference type="ARBA" id="ARBA00022679"/>
    </source>
</evidence>
<dbReference type="PROSITE" id="PS51257">
    <property type="entry name" value="PROKAR_LIPOPROTEIN"/>
    <property type="match status" value="1"/>
</dbReference>
<evidence type="ECO:0000256" key="15">
    <source>
        <dbReference type="ARBA" id="ARBA00038074"/>
    </source>
</evidence>
<keyword evidence="13" id="KW-0326">Glycosidase</keyword>
<reference evidence="22" key="1">
    <citation type="submission" date="2023-01" db="EMBL/GenBank/DDBJ databases">
        <authorList>
            <person name="Piombo E."/>
        </authorList>
    </citation>
    <scope>NUCLEOTIDE SEQUENCE</scope>
</reference>
<feature type="active site" description="Nucleophile" evidence="17">
    <location>
        <position position="118"/>
    </location>
</feature>
<dbReference type="GO" id="GO:0008843">
    <property type="term" value="F:endochitinase activity"/>
    <property type="evidence" value="ECO:0007669"/>
    <property type="project" value="UniProtKB-EC"/>
</dbReference>
<dbReference type="GO" id="GO:0009277">
    <property type="term" value="C:fungal-type cell wall"/>
    <property type="evidence" value="ECO:0007669"/>
    <property type="project" value="TreeGrafter"/>
</dbReference>
<accession>A0AA35Q7L9</accession>
<evidence type="ECO:0000256" key="13">
    <source>
        <dbReference type="ARBA" id="ARBA00023295"/>
    </source>
</evidence>
<evidence type="ECO:0000256" key="3">
    <source>
        <dbReference type="ARBA" id="ARBA00004589"/>
    </source>
</evidence>
<keyword evidence="4" id="KW-0336">GPI-anchor</keyword>
<protein>
    <recommendedName>
        <fullName evidence="16">Crh-like protein</fullName>
        <ecNumber evidence="16">3.2.-.-</ecNumber>
    </recommendedName>
</protein>
<dbReference type="AlphaFoldDB" id="A0AA35Q7L9"/>
<name>A0AA35Q7L9_9HYPO</name>
<comment type="subcellular location">
    <subcellularLocation>
        <location evidence="2">Cell envelope</location>
    </subcellularLocation>
    <subcellularLocation>
        <location evidence="3">Membrane</location>
        <topology evidence="3">Lipid-anchor</topology>
        <topology evidence="3">GPI-anchor</topology>
    </subcellularLocation>
</comment>
<evidence type="ECO:0000256" key="9">
    <source>
        <dbReference type="ARBA" id="ARBA00023136"/>
    </source>
</evidence>
<keyword evidence="12" id="KW-0449">Lipoprotein</keyword>
<evidence type="ECO:0000256" key="8">
    <source>
        <dbReference type="ARBA" id="ARBA00022801"/>
    </source>
</evidence>
<evidence type="ECO:0000256" key="11">
    <source>
        <dbReference type="ARBA" id="ARBA00023180"/>
    </source>
</evidence>
<dbReference type="InterPro" id="IPR013320">
    <property type="entry name" value="ConA-like_dom_sf"/>
</dbReference>
<dbReference type="PANTHER" id="PTHR10963:SF68">
    <property type="entry name" value="GLYCOSIDASE CRH1-RELATED"/>
    <property type="match status" value="1"/>
</dbReference>
<evidence type="ECO:0000256" key="5">
    <source>
        <dbReference type="ARBA" id="ARBA00022676"/>
    </source>
</evidence>
<keyword evidence="10 18" id="KW-1015">Disulfide bond</keyword>
<dbReference type="EMBL" id="CABFNP030001260">
    <property type="protein sequence ID" value="CAI6094665.1"/>
    <property type="molecule type" value="Genomic_DNA"/>
</dbReference>
<dbReference type="InterPro" id="IPR017168">
    <property type="entry name" value="CHR-like"/>
</dbReference>
<dbReference type="PANTHER" id="PTHR10963">
    <property type="entry name" value="GLYCOSYL HYDROLASE-RELATED"/>
    <property type="match status" value="1"/>
</dbReference>
<proteinExistence type="inferred from homology"/>
<evidence type="ECO:0000256" key="4">
    <source>
        <dbReference type="ARBA" id="ARBA00022622"/>
    </source>
</evidence>
<evidence type="ECO:0000256" key="1">
    <source>
        <dbReference type="ARBA" id="ARBA00000822"/>
    </source>
</evidence>
<keyword evidence="7 20" id="KW-0732">Signal</keyword>
<dbReference type="GO" id="GO:0098552">
    <property type="term" value="C:side of membrane"/>
    <property type="evidence" value="ECO:0007669"/>
    <property type="project" value="UniProtKB-KW"/>
</dbReference>
<dbReference type="Proteomes" id="UP001160390">
    <property type="component" value="Unassembled WGS sequence"/>
</dbReference>
<dbReference type="SUPFAM" id="SSF49899">
    <property type="entry name" value="Concanavalin A-like lectins/glucanases"/>
    <property type="match status" value="1"/>
</dbReference>
<gene>
    <name evidence="22" type="ORF">CCHLO57077_00012127</name>
</gene>
<dbReference type="GO" id="GO:0031505">
    <property type="term" value="P:fungal-type cell wall organization"/>
    <property type="evidence" value="ECO:0007669"/>
    <property type="project" value="TreeGrafter"/>
</dbReference>
<evidence type="ECO:0000256" key="20">
    <source>
        <dbReference type="SAM" id="SignalP"/>
    </source>
</evidence>
<feature type="chain" id="PRO_5041253991" description="Crh-like protein" evidence="20">
    <location>
        <begin position="19"/>
        <end position="365"/>
    </location>
</feature>
<dbReference type="GO" id="GO:0016757">
    <property type="term" value="F:glycosyltransferase activity"/>
    <property type="evidence" value="ECO:0007669"/>
    <property type="project" value="UniProtKB-KW"/>
</dbReference>
<dbReference type="CDD" id="cd02183">
    <property type="entry name" value="GH16_fungal_CRH1_transglycosylase"/>
    <property type="match status" value="1"/>
</dbReference>
<evidence type="ECO:0000256" key="10">
    <source>
        <dbReference type="ARBA" id="ARBA00023157"/>
    </source>
</evidence>
<keyword evidence="11" id="KW-0325">Glycoprotein</keyword>
<evidence type="ECO:0000313" key="23">
    <source>
        <dbReference type="Proteomes" id="UP001160390"/>
    </source>
</evidence>
<keyword evidence="8 16" id="KW-0378">Hydrolase</keyword>
<comment type="caution">
    <text evidence="22">The sequence shown here is derived from an EMBL/GenBank/DDBJ whole genome shotgun (WGS) entry which is preliminary data.</text>
</comment>
<keyword evidence="5" id="KW-0328">Glycosyltransferase</keyword>
<evidence type="ECO:0000256" key="14">
    <source>
        <dbReference type="ARBA" id="ARBA00023316"/>
    </source>
</evidence>
<feature type="disulfide bond" evidence="18">
    <location>
        <begin position="24"/>
        <end position="31"/>
    </location>
</feature>
<evidence type="ECO:0000256" key="7">
    <source>
        <dbReference type="ARBA" id="ARBA00022729"/>
    </source>
</evidence>
<evidence type="ECO:0000256" key="19">
    <source>
        <dbReference type="SAM" id="MobiDB-lite"/>
    </source>
</evidence>
<dbReference type="PROSITE" id="PS51762">
    <property type="entry name" value="GH16_2"/>
    <property type="match status" value="1"/>
</dbReference>
<keyword evidence="23" id="KW-1185">Reference proteome</keyword>
<dbReference type="InterPro" id="IPR000757">
    <property type="entry name" value="Beta-glucanase-like"/>
</dbReference>
<keyword evidence="6" id="KW-0808">Transferase</keyword>
<evidence type="ECO:0000256" key="17">
    <source>
        <dbReference type="PIRSR" id="PIRSR037299-1"/>
    </source>
</evidence>
<sequence length="365" mass="38794">MLAKFYTAVAVFTASVASQTFTSCNPLEKTCPAHPALGANSIKCDFTKGKCDAFNHNPGTTINYSDKGALFSIENDKQAPTIASKKYIFFGRVDVELMASPGQGVVTSVVLQSGDLDEIDWEWVGGRNDEVQTNYFGKGDTTPYDRGAKHPVTAPLTTFHTYSIEWTSKKVDWIIDNKVVRTLNYADAKGGSRFPQTPMEVKLGTWVAGLQGNSEGTVEWAGGYTDFTKAPFQAFYKSISVVDYAGGDVPPKDSIKEYLYGDKTGSWESIKVVKGESSNDSKDDVKVSSTTLQAVPSASSTASGTASASGTKTTGASNPAVTHTPNNGTSTTPSTLPVSGANSNIISLFGSIFTVVAAAMIIPVF</sequence>
<dbReference type="InterPro" id="IPR050546">
    <property type="entry name" value="Glycosyl_Hydrlase_16"/>
</dbReference>
<dbReference type="Gene3D" id="2.60.120.200">
    <property type="match status" value="1"/>
</dbReference>
<feature type="region of interest" description="Disordered" evidence="19">
    <location>
        <begin position="298"/>
        <end position="335"/>
    </location>
</feature>
<keyword evidence="9 16" id="KW-0472">Membrane</keyword>
<dbReference type="PIRSF" id="PIRSF037299">
    <property type="entry name" value="Glycosidase_CRH1_prd"/>
    <property type="match status" value="1"/>
</dbReference>
<feature type="signal peptide" evidence="20">
    <location>
        <begin position="1"/>
        <end position="18"/>
    </location>
</feature>
<evidence type="ECO:0000259" key="21">
    <source>
        <dbReference type="PROSITE" id="PS51762"/>
    </source>
</evidence>
<evidence type="ECO:0000256" key="12">
    <source>
        <dbReference type="ARBA" id="ARBA00023288"/>
    </source>
</evidence>
<dbReference type="EC" id="3.2.-.-" evidence="16"/>
<comment type="catalytic activity">
    <reaction evidence="1">
        <text>Random endo-hydrolysis of N-acetyl-beta-D-glucosaminide (1-&gt;4)-beta-linkages in chitin and chitodextrins.</text>
        <dbReference type="EC" id="3.2.1.14"/>
    </reaction>
</comment>
<keyword evidence="14" id="KW-0961">Cell wall biogenesis/degradation</keyword>
<evidence type="ECO:0000256" key="16">
    <source>
        <dbReference type="PIRNR" id="PIRNR037299"/>
    </source>
</evidence>
<feature type="active site" description="Proton donor" evidence="17">
    <location>
        <position position="122"/>
    </location>
</feature>
<dbReference type="Pfam" id="PF00722">
    <property type="entry name" value="Glyco_hydro_16"/>
    <property type="match status" value="1"/>
</dbReference>
<organism evidence="22 23">
    <name type="scientific">Clonostachys chloroleuca</name>
    <dbReference type="NCBI Taxonomy" id="1926264"/>
    <lineage>
        <taxon>Eukaryota</taxon>
        <taxon>Fungi</taxon>
        <taxon>Dikarya</taxon>
        <taxon>Ascomycota</taxon>
        <taxon>Pezizomycotina</taxon>
        <taxon>Sordariomycetes</taxon>
        <taxon>Hypocreomycetidae</taxon>
        <taxon>Hypocreales</taxon>
        <taxon>Bionectriaceae</taxon>
        <taxon>Clonostachys</taxon>
    </lineage>
</organism>
<evidence type="ECO:0000256" key="18">
    <source>
        <dbReference type="PIRSR" id="PIRSR037299-2"/>
    </source>
</evidence>
<comment type="similarity">
    <text evidence="15">Belongs to the glycosyl hydrolase 16 family. CRH1 subfamily.</text>
</comment>
<dbReference type="GO" id="GO:0005975">
    <property type="term" value="P:carbohydrate metabolic process"/>
    <property type="evidence" value="ECO:0007669"/>
    <property type="project" value="InterPro"/>
</dbReference>
<feature type="domain" description="GH16" evidence="21">
    <location>
        <begin position="20"/>
        <end position="253"/>
    </location>
</feature>
<evidence type="ECO:0000313" key="22">
    <source>
        <dbReference type="EMBL" id="CAI6094665.1"/>
    </source>
</evidence>
<evidence type="ECO:0000256" key="2">
    <source>
        <dbReference type="ARBA" id="ARBA00004196"/>
    </source>
</evidence>